<gene>
    <name evidence="2" type="ORF">HDG69_000295</name>
</gene>
<dbReference type="RefSeq" id="WP_171782009.1">
    <property type="nucleotide sequence ID" value="NZ_BAAAML010000002.1"/>
</dbReference>
<feature type="domain" description="VWFA" evidence="1">
    <location>
        <begin position="71"/>
        <end position="282"/>
    </location>
</feature>
<dbReference type="Proteomes" id="UP000757540">
    <property type="component" value="Unassembled WGS sequence"/>
</dbReference>
<dbReference type="Gene3D" id="3.40.50.410">
    <property type="entry name" value="von Willebrand factor, type A domain"/>
    <property type="match status" value="1"/>
</dbReference>
<dbReference type="InterPro" id="IPR002035">
    <property type="entry name" value="VWF_A"/>
</dbReference>
<protein>
    <submittedName>
        <fullName evidence="2">Ca-activated chloride channel family protein</fullName>
    </submittedName>
</protein>
<evidence type="ECO:0000313" key="2">
    <source>
        <dbReference type="EMBL" id="NOV95742.1"/>
    </source>
</evidence>
<dbReference type="PROSITE" id="PS50234">
    <property type="entry name" value="VWFA"/>
    <property type="match status" value="1"/>
</dbReference>
<name>A0ABX1ZYQ8_9MICO</name>
<evidence type="ECO:0000259" key="1">
    <source>
        <dbReference type="PROSITE" id="PS50234"/>
    </source>
</evidence>
<dbReference type="EMBL" id="JABEZU010000001">
    <property type="protein sequence ID" value="NOV95742.1"/>
    <property type="molecule type" value="Genomic_DNA"/>
</dbReference>
<accession>A0ABX1ZYQ8</accession>
<keyword evidence="3" id="KW-1185">Reference proteome</keyword>
<proteinExistence type="predicted"/>
<organism evidence="2 3">
    <name type="scientific">Isoptericola halotolerans</name>
    <dbReference type="NCBI Taxonomy" id="300560"/>
    <lineage>
        <taxon>Bacteria</taxon>
        <taxon>Bacillati</taxon>
        <taxon>Actinomycetota</taxon>
        <taxon>Actinomycetes</taxon>
        <taxon>Micrococcales</taxon>
        <taxon>Promicromonosporaceae</taxon>
        <taxon>Isoptericola</taxon>
    </lineage>
</organism>
<evidence type="ECO:0000313" key="3">
    <source>
        <dbReference type="Proteomes" id="UP000757540"/>
    </source>
</evidence>
<dbReference type="SUPFAM" id="SSF53300">
    <property type="entry name" value="vWA-like"/>
    <property type="match status" value="1"/>
</dbReference>
<dbReference type="InterPro" id="IPR036465">
    <property type="entry name" value="vWFA_dom_sf"/>
</dbReference>
<sequence length="335" mass="34826">MTFAPLVSAWLLVPVVALLAAVTITALVRSTSAAERLGWVRRTAIVAVVGLMGAGPSTATSSLDTTVAAVDVYFVVDRTGSMAAEDWGPEQDAPRLDGVRHDVTALAESVGDGRFAVIAYDSQATRQLPLTWDRGALGSWAQSVTHELTDFSQGSLVDRPLDDLAAALEGSREQNPANMRVVYFLTDGEQTAGGEPRSFADLAPLIDAGAVLGYGTTDGGRMLESTPAGVGPGYIQDPAGGDGLSVADPTTLQALADELGLPYVHRTGPDDVAALVDGIDPAQVAADGRREVTTYRPVVWPLALVLGALLAGEAGAWSRAVARTVPARRRTGAAR</sequence>
<reference evidence="2 3" key="1">
    <citation type="submission" date="2020-05" db="EMBL/GenBank/DDBJ databases">
        <title>Genomic Encyclopedia of Type Strains, Phase III (KMG-III): the genomes of soil and plant-associated and newly described type strains.</title>
        <authorList>
            <person name="Whitman W."/>
        </authorList>
    </citation>
    <scope>NUCLEOTIDE SEQUENCE [LARGE SCALE GENOMIC DNA]</scope>
    <source>
        <strain evidence="2 3">KCTC 19046</strain>
    </source>
</reference>
<dbReference type="Pfam" id="PF13519">
    <property type="entry name" value="VWA_2"/>
    <property type="match status" value="1"/>
</dbReference>
<comment type="caution">
    <text evidence="2">The sequence shown here is derived from an EMBL/GenBank/DDBJ whole genome shotgun (WGS) entry which is preliminary data.</text>
</comment>